<evidence type="ECO:0000313" key="2">
    <source>
        <dbReference type="EMBL" id="MFC3848859.1"/>
    </source>
</evidence>
<evidence type="ECO:0000313" key="3">
    <source>
        <dbReference type="Proteomes" id="UP001595751"/>
    </source>
</evidence>
<sequence length="141" mass="15806">MIEHTLWLPYATPPLTANQRMHWAVKARTTADVRRTAMLLARAVKLPQGVEHVTIELHYTPRDRRRRDADNLVPTLKAACDGLVDAGLVPDDTPDLMTKHMPTIDQPSREAPGPNNSRMALKLKIRGLSQPHTHTPPPDHP</sequence>
<evidence type="ECO:0000256" key="1">
    <source>
        <dbReference type="SAM" id="MobiDB-lite"/>
    </source>
</evidence>
<keyword evidence="3" id="KW-1185">Reference proteome</keyword>
<dbReference type="SUPFAM" id="SSF103084">
    <property type="entry name" value="Holliday junction resolvase RusA"/>
    <property type="match status" value="1"/>
</dbReference>
<accession>A0ABV7ZKR7</accession>
<proteinExistence type="predicted"/>
<dbReference type="Proteomes" id="UP001595751">
    <property type="component" value="Unassembled WGS sequence"/>
</dbReference>
<feature type="region of interest" description="Disordered" evidence="1">
    <location>
        <begin position="91"/>
        <end position="141"/>
    </location>
</feature>
<dbReference type="RefSeq" id="WP_290291802.1">
    <property type="nucleotide sequence ID" value="NZ_CP047211.1"/>
</dbReference>
<gene>
    <name evidence="2" type="ORF">ACFORJ_01580</name>
</gene>
<name>A0ABV7ZKR7_9CORY</name>
<protein>
    <submittedName>
        <fullName evidence="2">Uncharacterized protein</fullName>
    </submittedName>
</protein>
<dbReference type="Gene3D" id="3.30.1330.70">
    <property type="entry name" value="Holliday junction resolvase RusA"/>
    <property type="match status" value="1"/>
</dbReference>
<reference evidence="3" key="1">
    <citation type="journal article" date="2019" name="Int. J. Syst. Evol. Microbiol.">
        <title>The Global Catalogue of Microorganisms (GCM) 10K type strain sequencing project: providing services to taxonomists for standard genome sequencing and annotation.</title>
        <authorList>
            <consortium name="The Broad Institute Genomics Platform"/>
            <consortium name="The Broad Institute Genome Sequencing Center for Infectious Disease"/>
            <person name="Wu L."/>
            <person name="Ma J."/>
        </authorList>
    </citation>
    <scope>NUCLEOTIDE SEQUENCE [LARGE SCALE GENOMIC DNA]</scope>
    <source>
        <strain evidence="3">CCUG 53252</strain>
    </source>
</reference>
<dbReference type="InterPro" id="IPR036614">
    <property type="entry name" value="RusA-like_sf"/>
</dbReference>
<comment type="caution">
    <text evidence="2">The sequence shown here is derived from an EMBL/GenBank/DDBJ whole genome shotgun (WGS) entry which is preliminary data.</text>
</comment>
<organism evidence="2 3">
    <name type="scientific">Corynebacterium hansenii</name>
    <dbReference type="NCBI Taxonomy" id="394964"/>
    <lineage>
        <taxon>Bacteria</taxon>
        <taxon>Bacillati</taxon>
        <taxon>Actinomycetota</taxon>
        <taxon>Actinomycetes</taxon>
        <taxon>Mycobacteriales</taxon>
        <taxon>Corynebacteriaceae</taxon>
        <taxon>Corynebacterium</taxon>
    </lineage>
</organism>
<dbReference type="EMBL" id="JBHRZN010000001">
    <property type="protein sequence ID" value="MFC3848859.1"/>
    <property type="molecule type" value="Genomic_DNA"/>
</dbReference>